<evidence type="ECO:0000259" key="3">
    <source>
        <dbReference type="SMART" id="SM00858"/>
    </source>
</evidence>
<accession>A0A168HQX3</accession>
<feature type="compositionally biased region" description="Polar residues" evidence="1">
    <location>
        <begin position="289"/>
        <end position="313"/>
    </location>
</feature>
<evidence type="ECO:0000313" key="5">
    <source>
        <dbReference type="Proteomes" id="UP000076967"/>
    </source>
</evidence>
<organism evidence="4 5">
    <name type="scientific">Paenibacillus glacialis</name>
    <dbReference type="NCBI Taxonomy" id="494026"/>
    <lineage>
        <taxon>Bacteria</taxon>
        <taxon>Bacillati</taxon>
        <taxon>Bacillota</taxon>
        <taxon>Bacilli</taxon>
        <taxon>Bacillales</taxon>
        <taxon>Paenibacillaceae</taxon>
        <taxon>Paenibacillus</taxon>
    </lineage>
</organism>
<dbReference type="SMART" id="SM00858">
    <property type="entry name" value="SAF"/>
    <property type="match status" value="1"/>
</dbReference>
<keyword evidence="2" id="KW-1133">Transmembrane helix</keyword>
<sequence length="339" mass="38237">MSRIRLRQKQLLLAGSVGGAIILLVCVSIGFFYVNNLQKAHEKEKVVIQEELKKSQKQLNENKVTVTVAKTDLNAGDVVTEESIETVSILASAVPTDLVDTELLIGKFVKIDVQKNTVITQSMMYDEEVTPNDLRNQEFRLVELPTKLLKDDFVDVRIKFPTGQDYIVLSKKKVRDLNNGTVWYQMSEKEIMMMSSAIVDAYINDAFIYSLSYVEPYMQEKAIVTYPSNLKVLDLIASNPNIIEIAKTEMEKRAREKLELDLKSMTDDERQRYLSGMTSEQASKENAYAESQNGIQGDTTNNALIDNQNNATVSNPNQQQQSNANDKFTDSVDTVPITK</sequence>
<feature type="transmembrane region" description="Helical" evidence="2">
    <location>
        <begin position="12"/>
        <end position="34"/>
    </location>
</feature>
<feature type="domain" description="SAF" evidence="3">
    <location>
        <begin position="64"/>
        <end position="125"/>
    </location>
</feature>
<dbReference type="RefSeq" id="WP_068536346.1">
    <property type="nucleotide sequence ID" value="NZ_LVJH01000048.1"/>
</dbReference>
<gene>
    <name evidence="4" type="ORF">PGLA_20310</name>
</gene>
<evidence type="ECO:0000256" key="2">
    <source>
        <dbReference type="SAM" id="Phobius"/>
    </source>
</evidence>
<evidence type="ECO:0000256" key="1">
    <source>
        <dbReference type="SAM" id="MobiDB-lite"/>
    </source>
</evidence>
<dbReference type="Pfam" id="PF08666">
    <property type="entry name" value="SAF"/>
    <property type="match status" value="1"/>
</dbReference>
<feature type="region of interest" description="Disordered" evidence="1">
    <location>
        <begin position="276"/>
        <end position="339"/>
    </location>
</feature>
<reference evidence="4 5" key="1">
    <citation type="submission" date="2016-03" db="EMBL/GenBank/DDBJ databases">
        <title>Draft genome sequence of Paenibacillus glacialis DSM 22343.</title>
        <authorList>
            <person name="Shin S.-K."/>
            <person name="Yi H."/>
        </authorList>
    </citation>
    <scope>NUCLEOTIDE SEQUENCE [LARGE SCALE GENOMIC DNA]</scope>
    <source>
        <strain evidence="4 5">DSM 22343</strain>
    </source>
</reference>
<dbReference type="AlphaFoldDB" id="A0A168HQX3"/>
<dbReference type="Gene3D" id="3.90.1210.10">
    <property type="entry name" value="Antifreeze-like/N-acetylneuraminic acid synthase C-terminal domain"/>
    <property type="match status" value="1"/>
</dbReference>
<dbReference type="EMBL" id="LVJH01000048">
    <property type="protein sequence ID" value="OAB38438.1"/>
    <property type="molecule type" value="Genomic_DNA"/>
</dbReference>
<dbReference type="Proteomes" id="UP000076967">
    <property type="component" value="Unassembled WGS sequence"/>
</dbReference>
<feature type="compositionally biased region" description="Low complexity" evidence="1">
    <location>
        <begin position="314"/>
        <end position="325"/>
    </location>
</feature>
<proteinExistence type="predicted"/>
<keyword evidence="5" id="KW-1185">Reference proteome</keyword>
<dbReference type="CDD" id="cd11614">
    <property type="entry name" value="SAF_CpaB_FlgA_like"/>
    <property type="match status" value="1"/>
</dbReference>
<keyword evidence="2" id="KW-0472">Membrane</keyword>
<keyword evidence="2" id="KW-0812">Transmembrane</keyword>
<comment type="caution">
    <text evidence="4">The sequence shown here is derived from an EMBL/GenBank/DDBJ whole genome shotgun (WGS) entry which is preliminary data.</text>
</comment>
<protein>
    <recommendedName>
        <fullName evidence="3">SAF domain-containing protein</fullName>
    </recommendedName>
</protein>
<name>A0A168HQX3_9BACL</name>
<dbReference type="InterPro" id="IPR013974">
    <property type="entry name" value="SAF"/>
</dbReference>
<dbReference type="OrthoDB" id="2840666at2"/>
<evidence type="ECO:0000313" key="4">
    <source>
        <dbReference type="EMBL" id="OAB38438.1"/>
    </source>
</evidence>
<dbReference type="STRING" id="494026.PGLA_20310"/>